<sequence length="1208" mass="127990">MDHDEAESAGHERLTGKSRSSGGGGGGGGNGSWGCRLLRRGFDLARKAAIAGAAATAAPLVAPPLIVLSAAGVALSVPFAAYLASLAATNYLTGALLHSCYPPPQPYHHQQEDDDVEQEFLDASEEYGWKAPPAFCHLDTQTELGIVEDKELDEGDTLSLLPRDHGVSEAQVPPFVDQVGGEFSSVQESGLESYTSDRGYGTGEPEHTAMVGMEPTGKEVPPGGTGLSASDEDNLVQKEGEGEFSVLDSGQQSLQFQSENFGFPDPRVPASDNDYNVVQEKGEGRFSVQNSGQQSFQSDNWNEKEEDGKTKEENKSSHETPSEGFYLPEPRVLGSADKDNVVQDKGEDEFSAQNLGQYSLLSNTEDEKEQDMTMEEKKSTEDVPPRDFVVSESPAPVLHGEDDVVPTNEGFEVPVQEALQEASSDSDLVIGEVADVQVEITPIAASESEVLPPSDLAARESPVDLVTGEVLDVDVGIAAAAEPQSEVLQPTSESQCDPAIRESVDVQVDRVGAAAPGSKVLPLSSLTACESQAVAETAHVGETIGITVMEDTVRGFGDVNKNEDAKTLEETKSESMNETVSQGLYFPESRVPSSVDDDNVVQEKGEGKFSAQNSGQYSLSSNTGDKNEQGMTMEEKKSTEDIPPRDFVVSEPPAPVLHAEDDVVPTNEGFEVAVQEVLEEANSDTDLLIGKEAADVQVEITAIAAPESEILPQSNLAARDSPVDLVTGEVVDVDAGIAAAAEPESEVLQPTSESQCDPATRESVDVQVDMVSAAVPGSEVLPLSSLAACESQAIAETAHVGETTGITVMEDTVRDFGDVSKKEGAKTMEENKSESTNETVPQGFYFPESRVPSSVDEDNVVQKKGEGEFSAQNSGDYSLLSNTGDKNEQGIIMEENKSIEDMPPGDSVISASSVPVHRDEDNVVQSKERFEVAVQEMMGEANSTTDLVMGEVADGQVEIIAIAAPETEGEVLPPSNVVARELPSDLAAAAPGSEVLHPSNLATSGSPADPVTGEIVVMQVDIVAAAAPGREVLPLSSLADFESEAVAENAHVGEVTGITVMEDIVRDFGDVSTEGVSFVSVESVHDGEDVMSSGTTPYFSTMEEEMIEEPNQSTGVGYAMMNEAFGSRTLAGGEVHYTEEQLREQLDTIRTITGYGAVSSPTLEGELAGLYIFVGVEVEPAVGAVDTSDRLMELNAKLRFLKSIIGVD</sequence>
<evidence type="ECO:0000313" key="2">
    <source>
        <dbReference type="Proteomes" id="UP001732700"/>
    </source>
</evidence>
<dbReference type="Proteomes" id="UP001732700">
    <property type="component" value="Chromosome 7A"/>
</dbReference>
<reference evidence="1" key="1">
    <citation type="submission" date="2021-05" db="EMBL/GenBank/DDBJ databases">
        <authorList>
            <person name="Scholz U."/>
            <person name="Mascher M."/>
            <person name="Fiebig A."/>
        </authorList>
    </citation>
    <scope>NUCLEOTIDE SEQUENCE [LARGE SCALE GENOMIC DNA]</scope>
</reference>
<organism evidence="1 2">
    <name type="scientific">Avena sativa</name>
    <name type="common">Oat</name>
    <dbReference type="NCBI Taxonomy" id="4498"/>
    <lineage>
        <taxon>Eukaryota</taxon>
        <taxon>Viridiplantae</taxon>
        <taxon>Streptophyta</taxon>
        <taxon>Embryophyta</taxon>
        <taxon>Tracheophyta</taxon>
        <taxon>Spermatophyta</taxon>
        <taxon>Magnoliopsida</taxon>
        <taxon>Liliopsida</taxon>
        <taxon>Poales</taxon>
        <taxon>Poaceae</taxon>
        <taxon>BOP clade</taxon>
        <taxon>Pooideae</taxon>
        <taxon>Poodae</taxon>
        <taxon>Poeae</taxon>
        <taxon>Poeae Chloroplast Group 1 (Aveneae type)</taxon>
        <taxon>Aveninae</taxon>
        <taxon>Avena</taxon>
    </lineage>
</organism>
<keyword evidence="2" id="KW-1185">Reference proteome</keyword>
<dbReference type="EnsemblPlants" id="AVESA.00010b.r2.7AG1195630.1">
    <property type="protein sequence ID" value="AVESA.00010b.r2.7AG1195630.1.CDS"/>
    <property type="gene ID" value="AVESA.00010b.r2.7AG1195630"/>
</dbReference>
<reference evidence="1" key="2">
    <citation type="submission" date="2025-09" db="UniProtKB">
        <authorList>
            <consortium name="EnsemblPlants"/>
        </authorList>
    </citation>
    <scope>IDENTIFICATION</scope>
</reference>
<evidence type="ECO:0000313" key="1">
    <source>
        <dbReference type="EnsemblPlants" id="AVESA.00010b.r2.7AG1195630.1.CDS"/>
    </source>
</evidence>
<protein>
    <submittedName>
        <fullName evidence="1">Uncharacterized protein</fullName>
    </submittedName>
</protein>
<proteinExistence type="predicted"/>
<name>A0ACD5ZN56_AVESA</name>
<accession>A0ACD5ZN56</accession>